<sequence length="255" mass="30847">MKIIEIVNSNWYAIIFVLSFIFLSYKYLEYVYWIGYLKHFNLDRSLISNNEYKYAEVINSLSKFANIVLFNIISLFLFENKCIKLWLFFSIIYFWLFLLIYTLDNLEKIKVDLKKIWSKNRKTLIIGYISSIILFNFLLILKELFKFKLDKIDVVTVLIFCLILLLFIVFSMYSGYWGKIDAKIKKEFKLAKDIIRNKEYVVIYENSNSYIVCDYERNIFNEELSIYNNKCIIIPKENIEIRRCEFEKINLKTKN</sequence>
<dbReference type="Proteomes" id="UP000003379">
    <property type="component" value="Unassembled WGS sequence"/>
</dbReference>
<accession>G9XFK8</accession>
<protein>
    <submittedName>
        <fullName evidence="2">Uncharacterized protein</fullName>
    </submittedName>
</protein>
<gene>
    <name evidence="2" type="ORF">HMPREF9628_00665</name>
</gene>
<keyword evidence="1" id="KW-0472">Membrane</keyword>
<dbReference type="HOGENOM" id="CLU_952647_0_0_9"/>
<name>G9XFK8_9FIRM</name>
<feature type="transmembrane region" description="Helical" evidence="1">
    <location>
        <begin position="83"/>
        <end position="103"/>
    </location>
</feature>
<dbReference type="EMBL" id="AFZG01000074">
    <property type="protein sequence ID" value="EHL16733.1"/>
    <property type="molecule type" value="Genomic_DNA"/>
</dbReference>
<dbReference type="RefSeq" id="WP_009528835.1">
    <property type="nucleotide sequence ID" value="NZ_JH414598.1"/>
</dbReference>
<comment type="caution">
    <text evidence="2">The sequence shown here is derived from an EMBL/GenBank/DDBJ whole genome shotgun (WGS) entry which is preliminary data.</text>
</comment>
<dbReference type="AlphaFoldDB" id="G9XFK8"/>
<feature type="transmembrane region" description="Helical" evidence="1">
    <location>
        <begin position="154"/>
        <end position="176"/>
    </location>
</feature>
<evidence type="ECO:0000313" key="2">
    <source>
        <dbReference type="EMBL" id="EHL16733.1"/>
    </source>
</evidence>
<keyword evidence="1" id="KW-0812">Transmembrane</keyword>
<feature type="transmembrane region" description="Helical" evidence="1">
    <location>
        <begin position="12"/>
        <end position="36"/>
    </location>
</feature>
<reference evidence="2 3" key="1">
    <citation type="submission" date="2011-08" db="EMBL/GenBank/DDBJ databases">
        <title>The Genome Sequence of Eubacteriaceae bacterium CM5.</title>
        <authorList>
            <consortium name="The Broad Institute Genome Sequencing Platform"/>
            <person name="Earl A."/>
            <person name="Ward D."/>
            <person name="Feldgarden M."/>
            <person name="Gevers D."/>
            <person name="Sizova M."/>
            <person name="Hazen A."/>
            <person name="Epstein S."/>
            <person name="Young S.K."/>
            <person name="Zeng Q."/>
            <person name="Gargeya S."/>
            <person name="Fitzgerald M."/>
            <person name="Haas B."/>
            <person name="Abouelleil A."/>
            <person name="Alvarado L."/>
            <person name="Arachchi H.M."/>
            <person name="Berlin A."/>
            <person name="Brown A."/>
            <person name="Chapman S.B."/>
            <person name="Chen Z."/>
            <person name="Dunbar C."/>
            <person name="Freedman E."/>
            <person name="Gearin G."/>
            <person name="Gellesch M."/>
            <person name="Goldberg J."/>
            <person name="Griggs A."/>
            <person name="Gujja S."/>
            <person name="Heiman D."/>
            <person name="Howarth C."/>
            <person name="Larson L."/>
            <person name="Lui A."/>
            <person name="MacDonald P.J.P."/>
            <person name="Montmayeur A."/>
            <person name="Murphy C."/>
            <person name="Neiman D."/>
            <person name="Pearson M."/>
            <person name="Priest M."/>
            <person name="Roberts A."/>
            <person name="Saif S."/>
            <person name="Shea T."/>
            <person name="Shenoy N."/>
            <person name="Sisk P."/>
            <person name="Stolte C."/>
            <person name="Sykes S."/>
            <person name="Wortman J."/>
            <person name="Nusbaum C."/>
            <person name="Birren B."/>
        </authorList>
    </citation>
    <scope>NUCLEOTIDE SEQUENCE [LARGE SCALE GENOMIC DNA]</scope>
    <source>
        <strain evidence="2 3">CM5</strain>
    </source>
</reference>
<organism evidence="2 3">
    <name type="scientific">Peptoanaerobacter stomatis</name>
    <dbReference type="NCBI Taxonomy" id="796937"/>
    <lineage>
        <taxon>Bacteria</taxon>
        <taxon>Bacillati</taxon>
        <taxon>Bacillota</taxon>
        <taxon>Clostridia</taxon>
        <taxon>Peptostreptococcales</taxon>
        <taxon>Filifactoraceae</taxon>
        <taxon>Peptoanaerobacter</taxon>
    </lineage>
</organism>
<feature type="transmembrane region" description="Helical" evidence="1">
    <location>
        <begin position="124"/>
        <end position="142"/>
    </location>
</feature>
<evidence type="ECO:0000313" key="3">
    <source>
        <dbReference type="Proteomes" id="UP000003379"/>
    </source>
</evidence>
<evidence type="ECO:0000256" key="1">
    <source>
        <dbReference type="SAM" id="Phobius"/>
    </source>
</evidence>
<keyword evidence="1" id="KW-1133">Transmembrane helix</keyword>
<proteinExistence type="predicted"/>